<keyword evidence="3" id="KW-1185">Reference proteome</keyword>
<evidence type="ECO:0000313" key="3">
    <source>
        <dbReference type="Proteomes" id="UP001341840"/>
    </source>
</evidence>
<accession>A0ABU6ZPE7</accession>
<feature type="compositionally biased region" description="Acidic residues" evidence="1">
    <location>
        <begin position="129"/>
        <end position="140"/>
    </location>
</feature>
<organism evidence="2 3">
    <name type="scientific">Stylosanthes scabra</name>
    <dbReference type="NCBI Taxonomy" id="79078"/>
    <lineage>
        <taxon>Eukaryota</taxon>
        <taxon>Viridiplantae</taxon>
        <taxon>Streptophyta</taxon>
        <taxon>Embryophyta</taxon>
        <taxon>Tracheophyta</taxon>
        <taxon>Spermatophyta</taxon>
        <taxon>Magnoliopsida</taxon>
        <taxon>eudicotyledons</taxon>
        <taxon>Gunneridae</taxon>
        <taxon>Pentapetalae</taxon>
        <taxon>rosids</taxon>
        <taxon>fabids</taxon>
        <taxon>Fabales</taxon>
        <taxon>Fabaceae</taxon>
        <taxon>Papilionoideae</taxon>
        <taxon>50 kb inversion clade</taxon>
        <taxon>dalbergioids sensu lato</taxon>
        <taxon>Dalbergieae</taxon>
        <taxon>Pterocarpus clade</taxon>
        <taxon>Stylosanthes</taxon>
    </lineage>
</organism>
<evidence type="ECO:0000313" key="2">
    <source>
        <dbReference type="EMBL" id="MED6223780.1"/>
    </source>
</evidence>
<feature type="non-terminal residue" evidence="2">
    <location>
        <position position="300"/>
    </location>
</feature>
<reference evidence="2 3" key="1">
    <citation type="journal article" date="2023" name="Plants (Basel)">
        <title>Bridging the Gap: Combining Genomics and Transcriptomics Approaches to Understand Stylosanthes scabra, an Orphan Legume from the Brazilian Caatinga.</title>
        <authorList>
            <person name="Ferreira-Neto J.R.C."/>
            <person name="da Silva M.D."/>
            <person name="Binneck E."/>
            <person name="de Melo N.F."/>
            <person name="da Silva R.H."/>
            <person name="de Melo A.L.T.M."/>
            <person name="Pandolfi V."/>
            <person name="Bustamante F.O."/>
            <person name="Brasileiro-Vidal A.C."/>
            <person name="Benko-Iseppon A.M."/>
        </authorList>
    </citation>
    <scope>NUCLEOTIDE SEQUENCE [LARGE SCALE GENOMIC DNA]</scope>
    <source>
        <tissue evidence="2">Leaves</tissue>
    </source>
</reference>
<gene>
    <name evidence="2" type="ORF">PIB30_077396</name>
</gene>
<dbReference type="PANTHER" id="PTHR34835">
    <property type="entry name" value="OS07G0283600 PROTEIN-RELATED"/>
    <property type="match status" value="1"/>
</dbReference>
<sequence>MNSNEERREFWEAFILILAKTFLCPTTNQYISPERHLPLVLDVANTMKYNWSLQIFTWIKDSIRDFQRKGVKHLSSCMFILVVILFHRLEWGPLDRHRGLEPWFAQWTTSMLDLRAASTLKKFEHQNEENDDQQEREENESPFTSSQVETELNKIWAMMVIDEDLLVKAEEEAHRYFASKKKPDIIYAKYNDSPSFSLGFSQEFNTPTPSPDGLALEDTEVLDIPPIREMLPEDIVLHAEQDPSTIISLKTMTFEQENKIYNWVINPSKTKGIQEETITSFRGYQNFFLSRSEIRFLKPK</sequence>
<comment type="caution">
    <text evidence="2">The sequence shown here is derived from an EMBL/GenBank/DDBJ whole genome shotgun (WGS) entry which is preliminary data.</text>
</comment>
<evidence type="ECO:0000256" key="1">
    <source>
        <dbReference type="SAM" id="MobiDB-lite"/>
    </source>
</evidence>
<protein>
    <submittedName>
        <fullName evidence="2">Uncharacterized protein</fullName>
    </submittedName>
</protein>
<feature type="region of interest" description="Disordered" evidence="1">
    <location>
        <begin position="125"/>
        <end position="147"/>
    </location>
</feature>
<dbReference type="EMBL" id="JASCZI010272900">
    <property type="protein sequence ID" value="MED6223780.1"/>
    <property type="molecule type" value="Genomic_DNA"/>
</dbReference>
<dbReference type="Proteomes" id="UP001341840">
    <property type="component" value="Unassembled WGS sequence"/>
</dbReference>
<name>A0ABU6ZPE7_9FABA</name>
<dbReference type="PANTHER" id="PTHR34835:SF34">
    <property type="entry name" value="OS08G0555500 PROTEIN"/>
    <property type="match status" value="1"/>
</dbReference>
<proteinExistence type="predicted"/>